<dbReference type="AlphaFoldDB" id="A0A7V3ZUN0"/>
<dbReference type="CDD" id="cd06223">
    <property type="entry name" value="PRTases_typeI"/>
    <property type="match status" value="1"/>
</dbReference>
<accession>A0A7V3ZUN0</accession>
<feature type="domain" description="Phosphoribosyltransferase" evidence="3">
    <location>
        <begin position="183"/>
        <end position="286"/>
    </location>
</feature>
<dbReference type="PANTHER" id="PTHR19278:SF9">
    <property type="entry name" value="URIDINE 5'-MONOPHOSPHATE SYNTHASE"/>
    <property type="match status" value="1"/>
</dbReference>
<organism evidence="4">
    <name type="scientific">candidate division WOR-3 bacterium</name>
    <dbReference type="NCBI Taxonomy" id="2052148"/>
    <lineage>
        <taxon>Bacteria</taxon>
        <taxon>Bacteria division WOR-3</taxon>
    </lineage>
</organism>
<protein>
    <recommendedName>
        <fullName evidence="3">Phosphoribosyltransferase domain-containing protein</fullName>
    </recommendedName>
</protein>
<name>A0A7V3ZUN0_UNCW3</name>
<dbReference type="Pfam" id="PF00156">
    <property type="entry name" value="Pribosyltran"/>
    <property type="match status" value="1"/>
</dbReference>
<evidence type="ECO:0000313" key="4">
    <source>
        <dbReference type="EMBL" id="HGK63368.1"/>
    </source>
</evidence>
<comment type="pathway">
    <text evidence="1">Pyrimidine metabolism; UMP biosynthesis via de novo pathway.</text>
</comment>
<evidence type="ECO:0000259" key="3">
    <source>
        <dbReference type="Pfam" id="PF00156"/>
    </source>
</evidence>
<proteinExistence type="predicted"/>
<comment type="caution">
    <text evidence="4">The sequence shown here is derived from an EMBL/GenBank/DDBJ whole genome shotgun (WGS) entry which is preliminary data.</text>
</comment>
<dbReference type="GO" id="GO:0019856">
    <property type="term" value="P:pyrimidine nucleobase biosynthetic process"/>
    <property type="evidence" value="ECO:0007669"/>
    <property type="project" value="TreeGrafter"/>
</dbReference>
<gene>
    <name evidence="4" type="ORF">ENU74_02060</name>
</gene>
<evidence type="ECO:0000256" key="2">
    <source>
        <dbReference type="ARBA" id="ARBA00022975"/>
    </source>
</evidence>
<dbReference type="EMBL" id="DTDR01000056">
    <property type="protein sequence ID" value="HGK63368.1"/>
    <property type="molecule type" value="Genomic_DNA"/>
</dbReference>
<dbReference type="PANTHER" id="PTHR19278">
    <property type="entry name" value="OROTATE PHOSPHORIBOSYLTRANSFERASE"/>
    <property type="match status" value="1"/>
</dbReference>
<reference evidence="4" key="1">
    <citation type="journal article" date="2020" name="mSystems">
        <title>Genome- and Community-Level Interaction Insights into Carbon Utilization and Element Cycling Functions of Hydrothermarchaeota in Hydrothermal Sediment.</title>
        <authorList>
            <person name="Zhou Z."/>
            <person name="Liu Y."/>
            <person name="Xu W."/>
            <person name="Pan J."/>
            <person name="Luo Z.H."/>
            <person name="Li M."/>
        </authorList>
    </citation>
    <scope>NUCLEOTIDE SEQUENCE [LARGE SCALE GENOMIC DNA]</scope>
    <source>
        <strain evidence="4">SpSt-697</strain>
    </source>
</reference>
<dbReference type="Gene3D" id="3.40.50.2020">
    <property type="match status" value="1"/>
</dbReference>
<sequence length="345" mass="39959">MEITKLAIKDLKLKENILNFSTPHLLELKEIENLANDLSKNILKKIIGKRLVLRELKKDANCVSYLLNRNYQLHFIFDINETRITFVGKKREEAEKLFRILREQRILLSNLYEILSNIKGNLSEIIAALLWQIGAIKVSMGDLRPYFKVDERKNRSPLYIDLKGLPNYPPICDFIISAASLVLSTIQFDLICGIEAGSISLASLIAERLSKPMFFARREKRYPEAPILEGIKLPELYKRKVLLIDDTIVKGWTKKRIINIIRENGGICESCFVLLDREQGGEEELKEIGVKLYSLTTLSALFSPNIPREITFITDEEFKEIEKYLKDPEGWHKEKGFKYYHLTPK</sequence>
<evidence type="ECO:0000256" key="1">
    <source>
        <dbReference type="ARBA" id="ARBA00004725"/>
    </source>
</evidence>
<dbReference type="InterPro" id="IPR000836">
    <property type="entry name" value="PRTase_dom"/>
</dbReference>
<dbReference type="GO" id="GO:0006222">
    <property type="term" value="P:UMP biosynthetic process"/>
    <property type="evidence" value="ECO:0007669"/>
    <property type="project" value="TreeGrafter"/>
</dbReference>
<dbReference type="GO" id="GO:0004588">
    <property type="term" value="F:orotate phosphoribosyltransferase activity"/>
    <property type="evidence" value="ECO:0007669"/>
    <property type="project" value="TreeGrafter"/>
</dbReference>
<dbReference type="InterPro" id="IPR029057">
    <property type="entry name" value="PRTase-like"/>
</dbReference>
<keyword evidence="2" id="KW-0665">Pyrimidine biosynthesis</keyword>
<dbReference type="SUPFAM" id="SSF53271">
    <property type="entry name" value="PRTase-like"/>
    <property type="match status" value="1"/>
</dbReference>